<dbReference type="eggNOG" id="COG0558">
    <property type="taxonomic scope" value="Bacteria"/>
</dbReference>
<dbReference type="Gene3D" id="1.20.120.1760">
    <property type="match status" value="1"/>
</dbReference>
<organism evidence="4 5">
    <name type="scientific">Thermobaculum terrenum (strain ATCC BAA-798 / CCMEE 7001 / YNP1)</name>
    <dbReference type="NCBI Taxonomy" id="525904"/>
    <lineage>
        <taxon>Bacteria</taxon>
        <taxon>Bacillati</taxon>
        <taxon>Chloroflexota</taxon>
        <taxon>Chloroflexia</taxon>
        <taxon>Candidatus Thermobaculales</taxon>
        <taxon>Candidatus Thermobaculaceae</taxon>
        <taxon>Thermobaculum</taxon>
    </lineage>
</organism>
<dbReference type="InterPro" id="IPR048254">
    <property type="entry name" value="CDP_ALCOHOL_P_TRANSF_CS"/>
</dbReference>
<evidence type="ECO:0000256" key="1">
    <source>
        <dbReference type="ARBA" id="ARBA00022679"/>
    </source>
</evidence>
<dbReference type="OrthoDB" id="116551at2"/>
<dbReference type="STRING" id="525904.Tter_1865"/>
<sequence>MLSSWLGDRVRASALIVGKVIARTGVSPNTLTVLGLLLNVLVALLLAWGYFLPGGLLALVAGSFDMLDGAVARSANKSSIFGGFLDSTLDRYSEAVMLFGLLVFYVRDGSSMSAILLIYATIVGSLMISYARARAEAAGLKNEAGILARPERVILLSFFLILGKPVWALWVLAIGTNLTALQRIYHVYRITNRK</sequence>
<protein>
    <submittedName>
        <fullName evidence="4">CDP-alcohol phosphatidyltransferase</fullName>
    </submittedName>
</protein>
<keyword evidence="5" id="KW-1185">Reference proteome</keyword>
<evidence type="ECO:0000313" key="5">
    <source>
        <dbReference type="Proteomes" id="UP000000323"/>
    </source>
</evidence>
<dbReference type="AlphaFoldDB" id="D1CDA6"/>
<dbReference type="RefSeq" id="WP_012875802.1">
    <property type="nucleotide sequence ID" value="NC_013525.1"/>
</dbReference>
<comment type="similarity">
    <text evidence="2">Belongs to the CDP-alcohol phosphatidyltransferase class-I family.</text>
</comment>
<evidence type="ECO:0000256" key="2">
    <source>
        <dbReference type="RuleBase" id="RU003750"/>
    </source>
</evidence>
<dbReference type="Pfam" id="PF01066">
    <property type="entry name" value="CDP-OH_P_transf"/>
    <property type="match status" value="1"/>
</dbReference>
<dbReference type="KEGG" id="ttr:Tter_1865"/>
<dbReference type="GO" id="GO:0016020">
    <property type="term" value="C:membrane"/>
    <property type="evidence" value="ECO:0007669"/>
    <property type="project" value="InterPro"/>
</dbReference>
<dbReference type="PROSITE" id="PS00379">
    <property type="entry name" value="CDP_ALCOHOL_P_TRANSF"/>
    <property type="match status" value="1"/>
</dbReference>
<reference evidence="5" key="1">
    <citation type="journal article" date="2010" name="Stand. Genomic Sci.">
        <title>Complete genome sequence of 'Thermobaculum terrenum' type strain (YNP1).</title>
        <authorList>
            <person name="Kiss H."/>
            <person name="Cleland D."/>
            <person name="Lapidus A."/>
            <person name="Lucas S."/>
            <person name="Glavina Del Rio T."/>
            <person name="Nolan M."/>
            <person name="Tice H."/>
            <person name="Han C."/>
            <person name="Goodwin L."/>
            <person name="Pitluck S."/>
            <person name="Liolios K."/>
            <person name="Ivanova N."/>
            <person name="Mavromatis K."/>
            <person name="Ovchinnikova G."/>
            <person name="Pati A."/>
            <person name="Chen A."/>
            <person name="Palaniappan K."/>
            <person name="Land M."/>
            <person name="Hauser L."/>
            <person name="Chang Y."/>
            <person name="Jeffries C."/>
            <person name="Lu M."/>
            <person name="Brettin T."/>
            <person name="Detter J."/>
            <person name="Goker M."/>
            <person name="Tindall B."/>
            <person name="Beck B."/>
            <person name="McDermott T."/>
            <person name="Woyke T."/>
            <person name="Bristow J."/>
            <person name="Eisen J."/>
            <person name="Markowitz V."/>
            <person name="Hugenholtz P."/>
            <person name="Kyrpides N."/>
            <person name="Klenk H."/>
            <person name="Cheng J."/>
        </authorList>
    </citation>
    <scope>NUCLEOTIDE SEQUENCE [LARGE SCALE GENOMIC DNA]</scope>
    <source>
        <strain evidence="5">ATCC BAA-798 / YNP1</strain>
    </source>
</reference>
<feature type="transmembrane region" description="Helical" evidence="3">
    <location>
        <begin position="36"/>
        <end position="67"/>
    </location>
</feature>
<keyword evidence="1 2" id="KW-0808">Transferase</keyword>
<feature type="transmembrane region" description="Helical" evidence="3">
    <location>
        <begin position="153"/>
        <end position="173"/>
    </location>
</feature>
<accession>D1CDA6</accession>
<dbReference type="InterPro" id="IPR043130">
    <property type="entry name" value="CDP-OH_PTrfase_TM_dom"/>
</dbReference>
<name>D1CDA6_THET1</name>
<dbReference type="InterPro" id="IPR000462">
    <property type="entry name" value="CDP-OH_P_trans"/>
</dbReference>
<dbReference type="GO" id="GO:0016780">
    <property type="term" value="F:phosphotransferase activity, for other substituted phosphate groups"/>
    <property type="evidence" value="ECO:0007669"/>
    <property type="project" value="InterPro"/>
</dbReference>
<evidence type="ECO:0000256" key="3">
    <source>
        <dbReference type="SAM" id="Phobius"/>
    </source>
</evidence>
<dbReference type="HOGENOM" id="CLU_080384_1_0_0"/>
<feature type="transmembrane region" description="Helical" evidence="3">
    <location>
        <begin position="112"/>
        <end position="133"/>
    </location>
</feature>
<keyword evidence="3" id="KW-0812">Transmembrane</keyword>
<dbReference type="EMBL" id="CP001825">
    <property type="protein sequence ID" value="ACZ42771.1"/>
    <property type="molecule type" value="Genomic_DNA"/>
</dbReference>
<gene>
    <name evidence="4" type="ordered locus">Tter_1865</name>
</gene>
<dbReference type="Proteomes" id="UP000000323">
    <property type="component" value="Chromosome 1"/>
</dbReference>
<dbReference type="GO" id="GO:0008654">
    <property type="term" value="P:phospholipid biosynthetic process"/>
    <property type="evidence" value="ECO:0007669"/>
    <property type="project" value="InterPro"/>
</dbReference>
<proteinExistence type="inferred from homology"/>
<keyword evidence="3" id="KW-1133">Transmembrane helix</keyword>
<evidence type="ECO:0000313" key="4">
    <source>
        <dbReference type="EMBL" id="ACZ42771.1"/>
    </source>
</evidence>
<keyword evidence="3" id="KW-0472">Membrane</keyword>